<protein>
    <submittedName>
        <fullName evidence="1">Uncharacterized protein</fullName>
    </submittedName>
</protein>
<evidence type="ECO:0000313" key="1">
    <source>
        <dbReference type="EMBL" id="NEU73622.1"/>
    </source>
</evidence>
<dbReference type="RefSeq" id="WP_089127712.1">
    <property type="nucleotide sequence ID" value="NZ_JTCM02000026.1"/>
</dbReference>
<name>A0A846H8G0_9CYAN</name>
<dbReference type="Proteomes" id="UP000031549">
    <property type="component" value="Unassembled WGS sequence"/>
</dbReference>
<evidence type="ECO:0000313" key="2">
    <source>
        <dbReference type="Proteomes" id="UP000031549"/>
    </source>
</evidence>
<gene>
    <name evidence="1" type="ORF">PI95_013885</name>
</gene>
<keyword evidence="2" id="KW-1185">Reference proteome</keyword>
<comment type="caution">
    <text evidence="1">The sequence shown here is derived from an EMBL/GenBank/DDBJ whole genome shotgun (WGS) entry which is preliminary data.</text>
</comment>
<dbReference type="AlphaFoldDB" id="A0A846H8G0"/>
<sequence>MNNCPCCSGLLLRHIRGSEVYYFCRNCWQTMPALDFERHNLSPDLVSSLSKKRFRGELGNAGVALC</sequence>
<accession>A0A846H8G0</accession>
<organism evidence="1 2">
    <name type="scientific">Hassallia byssoidea VB512170</name>
    <dbReference type="NCBI Taxonomy" id="1304833"/>
    <lineage>
        <taxon>Bacteria</taxon>
        <taxon>Bacillati</taxon>
        <taxon>Cyanobacteriota</taxon>
        <taxon>Cyanophyceae</taxon>
        <taxon>Nostocales</taxon>
        <taxon>Tolypothrichaceae</taxon>
        <taxon>Hassallia</taxon>
    </lineage>
</organism>
<proteinExistence type="predicted"/>
<dbReference type="EMBL" id="JTCM02000026">
    <property type="protein sequence ID" value="NEU73622.1"/>
    <property type="molecule type" value="Genomic_DNA"/>
</dbReference>
<reference evidence="1 2" key="1">
    <citation type="journal article" date="2015" name="Genome Announc.">
        <title>Draft Genome Sequence of Cyanobacterium Hassallia byssoidea Strain VB512170, Isolated from Monuments in India.</title>
        <authorList>
            <person name="Singh D."/>
            <person name="Chandrababunaidu M.M."/>
            <person name="Panda A."/>
            <person name="Sen D."/>
            <person name="Bhattacharyya S."/>
            <person name="Adhikary S.P."/>
            <person name="Tripathy S."/>
        </authorList>
    </citation>
    <scope>NUCLEOTIDE SEQUENCE [LARGE SCALE GENOMIC DNA]</scope>
    <source>
        <strain evidence="1 2">VB512170</strain>
    </source>
</reference>